<dbReference type="KEGG" id="mvs:MVIS_0506"/>
<dbReference type="STRING" id="80854.MVIS_0506"/>
<keyword evidence="4" id="KW-1185">Reference proteome</keyword>
<keyword evidence="1" id="KW-0472">Membrane</keyword>
<evidence type="ECO:0000313" key="4">
    <source>
        <dbReference type="Proteomes" id="UP000182660"/>
    </source>
</evidence>
<dbReference type="Proteomes" id="UP000182660">
    <property type="component" value="Unassembled WGS sequence"/>
</dbReference>
<dbReference type="Proteomes" id="UP000183794">
    <property type="component" value="Unassembled WGS sequence"/>
</dbReference>
<feature type="transmembrane region" description="Helical" evidence="1">
    <location>
        <begin position="42"/>
        <end position="59"/>
    </location>
</feature>
<dbReference type="InterPro" id="IPR019201">
    <property type="entry name" value="DUF2065"/>
</dbReference>
<evidence type="ECO:0000313" key="5">
    <source>
        <dbReference type="Proteomes" id="UP000183794"/>
    </source>
</evidence>
<evidence type="ECO:0000313" key="2">
    <source>
        <dbReference type="EMBL" id="SGY82392.1"/>
    </source>
</evidence>
<dbReference type="AlphaFoldDB" id="A0A090IA02"/>
<reference evidence="2 4" key="1">
    <citation type="submission" date="2016-11" db="EMBL/GenBank/DDBJ databases">
        <authorList>
            <person name="Klemetsen T."/>
        </authorList>
    </citation>
    <scope>NUCLEOTIDE SEQUENCE [LARGE SCALE GENOMIC DNA]</scope>
    <source>
        <strain evidence="2">MT 2528</strain>
    </source>
</reference>
<dbReference type="RefSeq" id="WP_045108959.1">
    <property type="nucleotide sequence ID" value="NZ_CAWQZC010000049.1"/>
</dbReference>
<gene>
    <name evidence="2" type="ORF">MT2528_0223</name>
    <name evidence="3" type="ORF">NVI5450_0208</name>
</gene>
<dbReference type="PATRIC" id="fig|80854.5.peg.535"/>
<evidence type="ECO:0000256" key="1">
    <source>
        <dbReference type="SAM" id="Phobius"/>
    </source>
</evidence>
<organism evidence="3 5">
    <name type="scientific">Moritella viscosa</name>
    <dbReference type="NCBI Taxonomy" id="80854"/>
    <lineage>
        <taxon>Bacteria</taxon>
        <taxon>Pseudomonadati</taxon>
        <taxon>Pseudomonadota</taxon>
        <taxon>Gammaproteobacteria</taxon>
        <taxon>Alteromonadales</taxon>
        <taxon>Moritellaceae</taxon>
        <taxon>Moritella</taxon>
    </lineage>
</organism>
<keyword evidence="1" id="KW-0812">Transmembrane</keyword>
<feature type="transmembrane region" description="Helical" evidence="1">
    <location>
        <begin position="6"/>
        <end position="22"/>
    </location>
</feature>
<dbReference type="GeneID" id="61293959"/>
<dbReference type="EMBL" id="FPLJ01000008">
    <property type="protein sequence ID" value="SGY82392.1"/>
    <property type="molecule type" value="Genomic_DNA"/>
</dbReference>
<proteinExistence type="predicted"/>
<dbReference type="EMBL" id="FPLD01000006">
    <property type="protein sequence ID" value="SGY82917.1"/>
    <property type="molecule type" value="Genomic_DNA"/>
</dbReference>
<accession>A0A090IA02</accession>
<reference evidence="3 5" key="2">
    <citation type="submission" date="2016-11" db="EMBL/GenBank/DDBJ databases">
        <authorList>
            <person name="Jaros S."/>
            <person name="Januszkiewicz K."/>
            <person name="Wedrychowicz H."/>
        </authorList>
    </citation>
    <scope>NUCLEOTIDE SEQUENCE [LARGE SCALE GENOMIC DNA]</scope>
    <source>
        <strain evidence="3">NVI 5450</strain>
    </source>
</reference>
<dbReference type="PANTHER" id="PTHR38602">
    <property type="entry name" value="INNER MEMBRANE PROTEIN-RELATED"/>
    <property type="match status" value="1"/>
</dbReference>
<dbReference type="OrthoDB" id="9182237at2"/>
<dbReference type="HOGENOM" id="CLU_179416_0_0_6"/>
<dbReference type="Pfam" id="PF09838">
    <property type="entry name" value="DUF2065"/>
    <property type="match status" value="1"/>
</dbReference>
<evidence type="ECO:0000313" key="3">
    <source>
        <dbReference type="EMBL" id="SGY82917.1"/>
    </source>
</evidence>
<protein>
    <submittedName>
        <fullName evidence="3">Uncharacterized protein conserved in bacteria</fullName>
    </submittedName>
</protein>
<name>A0A090IA02_9GAMM</name>
<sequence length="60" mass="6831">MGNELWLALAIVLIIEGVMPMLMPKQWQKMLFIITQQPTDKVRKYAGCLVVIGIVLLITF</sequence>
<keyword evidence="1" id="KW-1133">Transmembrane helix</keyword>
<dbReference type="PANTHER" id="PTHR38602:SF1">
    <property type="entry name" value="INNER MEMBRANE PROTEIN"/>
    <property type="match status" value="1"/>
</dbReference>